<accession>A0AAD7K7Y1</accession>
<name>A0AAD7K7Y1_9AGAR</name>
<evidence type="ECO:0000313" key="2">
    <source>
        <dbReference type="Proteomes" id="UP001215280"/>
    </source>
</evidence>
<evidence type="ECO:0000313" key="1">
    <source>
        <dbReference type="EMBL" id="KAJ7780189.1"/>
    </source>
</evidence>
<protein>
    <submittedName>
        <fullName evidence="1">Uncharacterized protein</fullName>
    </submittedName>
</protein>
<keyword evidence="2" id="KW-1185">Reference proteome</keyword>
<proteinExistence type="predicted"/>
<dbReference type="AlphaFoldDB" id="A0AAD7K7Y1"/>
<reference evidence="1" key="1">
    <citation type="submission" date="2023-03" db="EMBL/GenBank/DDBJ databases">
        <title>Massive genome expansion in bonnet fungi (Mycena s.s.) driven by repeated elements and novel gene families across ecological guilds.</title>
        <authorList>
            <consortium name="Lawrence Berkeley National Laboratory"/>
            <person name="Harder C.B."/>
            <person name="Miyauchi S."/>
            <person name="Viragh M."/>
            <person name="Kuo A."/>
            <person name="Thoen E."/>
            <person name="Andreopoulos B."/>
            <person name="Lu D."/>
            <person name="Skrede I."/>
            <person name="Drula E."/>
            <person name="Henrissat B."/>
            <person name="Morin E."/>
            <person name="Kohler A."/>
            <person name="Barry K."/>
            <person name="LaButti K."/>
            <person name="Morin E."/>
            <person name="Salamov A."/>
            <person name="Lipzen A."/>
            <person name="Mereny Z."/>
            <person name="Hegedus B."/>
            <person name="Baldrian P."/>
            <person name="Stursova M."/>
            <person name="Weitz H."/>
            <person name="Taylor A."/>
            <person name="Grigoriev I.V."/>
            <person name="Nagy L.G."/>
            <person name="Martin F."/>
            <person name="Kauserud H."/>
        </authorList>
    </citation>
    <scope>NUCLEOTIDE SEQUENCE</scope>
    <source>
        <strain evidence="1">CBHHK188m</strain>
    </source>
</reference>
<comment type="caution">
    <text evidence="1">The sequence shown here is derived from an EMBL/GenBank/DDBJ whole genome shotgun (WGS) entry which is preliminary data.</text>
</comment>
<feature type="non-terminal residue" evidence="1">
    <location>
        <position position="387"/>
    </location>
</feature>
<gene>
    <name evidence="1" type="ORF">DFH07DRAFT_729760</name>
</gene>
<sequence length="387" mass="43293">EITVNIAIFSPTEMAKLPKKRTASAAGFMKTTDDLAFRIFERKLMSKIINLASLGYTPDDDEIRITFSVPRHVTQPLAIDDPDSYQHMLSNAKKSKDPTVNITVELKLVRRKSCPEKTTARARRKRPSPRYVQSVDETFLPMKYSQIPTENDILPGNKVMNDQIEILRNRWTCHTATCKSDFCWISGEDKTHIALGNPHFRTWAAAIVRRYLILHVSTECSSSFQLNDACDLDTPPNHNLFHSKGNSSLLAPPTLLQRRAAANQPAVAAAPTINITFPDRFADLLQPQPIAPPPPLAANDPGAAHNNVQNEVMLMPPNTQAPGRMTVAEFCDFYDLDNSVRDKLVANGYKNASVFYLIKLSELVAMDFLPGEVAELRDAVRQWAIPK</sequence>
<dbReference type="EMBL" id="JARJLG010000006">
    <property type="protein sequence ID" value="KAJ7780189.1"/>
    <property type="molecule type" value="Genomic_DNA"/>
</dbReference>
<dbReference type="Proteomes" id="UP001215280">
    <property type="component" value="Unassembled WGS sequence"/>
</dbReference>
<organism evidence="1 2">
    <name type="scientific">Mycena maculata</name>
    <dbReference type="NCBI Taxonomy" id="230809"/>
    <lineage>
        <taxon>Eukaryota</taxon>
        <taxon>Fungi</taxon>
        <taxon>Dikarya</taxon>
        <taxon>Basidiomycota</taxon>
        <taxon>Agaricomycotina</taxon>
        <taxon>Agaricomycetes</taxon>
        <taxon>Agaricomycetidae</taxon>
        <taxon>Agaricales</taxon>
        <taxon>Marasmiineae</taxon>
        <taxon>Mycenaceae</taxon>
        <taxon>Mycena</taxon>
    </lineage>
</organism>